<proteinExistence type="predicted"/>
<comment type="caution">
    <text evidence="1">The sequence shown here is derived from an EMBL/GenBank/DDBJ whole genome shotgun (WGS) entry which is preliminary data.</text>
</comment>
<protein>
    <recommendedName>
        <fullName evidence="3">Transcriptional regulator</fullName>
    </recommendedName>
</protein>
<sequence>MTADATPNPVIREVREAHFRMSRDEFARHINATAAAMGENTGCTARLIAAWELGTVARPRPVYERVLHEITGRSLADLGFAARRATPATAPAALAEAYQPYTRKADVTEVERRSFLRDGAGSVTGIALGHRRPDSSGRRMGMREVRSVVASTQALYTHDHDHGSAALRREAARALHTSYEWLNEGRFTHATGRLLRSATGALSIAAGWFSYDSGLHADARSLYNEALAAARLAQDPWLEAHSFGCLSLLAKASGRPREAVSAAQAAGSAAAPLGSPRMQALFAMREASGWALIGDKGACDAAVITAHAQYAKGPRDGDPAWLEFFTPAELAGLEALCRADLGQHERAAYGAEQAVLLFGSGFARNRALYLADVAVQNAVRDRPDLDAAVPAAHEVLTFVPDVRSRRLLDALREIETALQGHAKVPVASEWLAKHRALALDAV</sequence>
<gene>
    <name evidence="1" type="ORF">SCOCK_420036</name>
</gene>
<dbReference type="AlphaFoldDB" id="A0A9W4GU69"/>
<dbReference type="EMBL" id="CAJSLV010000073">
    <property type="protein sequence ID" value="CAG6396535.1"/>
    <property type="molecule type" value="Genomic_DNA"/>
</dbReference>
<organism evidence="1 2">
    <name type="scientific">Actinacidiphila cocklensis</name>
    <dbReference type="NCBI Taxonomy" id="887465"/>
    <lineage>
        <taxon>Bacteria</taxon>
        <taxon>Bacillati</taxon>
        <taxon>Actinomycetota</taxon>
        <taxon>Actinomycetes</taxon>
        <taxon>Kitasatosporales</taxon>
        <taxon>Streptomycetaceae</taxon>
        <taxon>Actinacidiphila</taxon>
    </lineage>
</organism>
<dbReference type="Proteomes" id="UP001152519">
    <property type="component" value="Unassembled WGS sequence"/>
</dbReference>
<accession>A0A9W4GU69</accession>
<name>A0A9W4GU69_9ACTN</name>
<evidence type="ECO:0008006" key="3">
    <source>
        <dbReference type="Google" id="ProtNLM"/>
    </source>
</evidence>
<evidence type="ECO:0000313" key="1">
    <source>
        <dbReference type="EMBL" id="CAG6396535.1"/>
    </source>
</evidence>
<evidence type="ECO:0000313" key="2">
    <source>
        <dbReference type="Proteomes" id="UP001152519"/>
    </source>
</evidence>
<reference evidence="1" key="1">
    <citation type="submission" date="2021-05" db="EMBL/GenBank/DDBJ databases">
        <authorList>
            <person name="Arsene-Ploetze F."/>
        </authorList>
    </citation>
    <scope>NUCLEOTIDE SEQUENCE</scope>
    <source>
        <strain evidence="1">DSM 42138</strain>
    </source>
</reference>
<dbReference type="RefSeq" id="WP_251495101.1">
    <property type="nucleotide sequence ID" value="NZ_CAJSLV010000073.1"/>
</dbReference>
<keyword evidence="2" id="KW-1185">Reference proteome</keyword>